<feature type="region of interest" description="Disordered" evidence="5">
    <location>
        <begin position="229"/>
        <end position="332"/>
    </location>
</feature>
<dbReference type="GO" id="GO:0046872">
    <property type="term" value="F:metal ion binding"/>
    <property type="evidence" value="ECO:0007669"/>
    <property type="project" value="UniProtKB-KW"/>
</dbReference>
<protein>
    <recommendedName>
        <fullName evidence="6">LIM zinc-binding domain-containing protein</fullName>
    </recommendedName>
</protein>
<feature type="compositionally biased region" description="Polar residues" evidence="5">
    <location>
        <begin position="118"/>
        <end position="130"/>
    </location>
</feature>
<evidence type="ECO:0000256" key="4">
    <source>
        <dbReference type="PROSITE-ProRule" id="PRU00125"/>
    </source>
</evidence>
<dbReference type="FunFam" id="2.10.110.10:FF:000002">
    <property type="entry name" value="LIM domain and actin-binding 1"/>
    <property type="match status" value="1"/>
</dbReference>
<dbReference type="SUPFAM" id="SSF57716">
    <property type="entry name" value="Glucocorticoid receptor-like (DNA-binding domain)"/>
    <property type="match status" value="2"/>
</dbReference>
<feature type="region of interest" description="Disordered" evidence="5">
    <location>
        <begin position="348"/>
        <end position="422"/>
    </location>
</feature>
<evidence type="ECO:0000313" key="8">
    <source>
        <dbReference type="Proteomes" id="UP000606274"/>
    </source>
</evidence>
<organism evidence="7 8">
    <name type="scientific">Silurus meridionalis</name>
    <name type="common">Southern catfish</name>
    <name type="synonym">Silurus soldatovi meridionalis</name>
    <dbReference type="NCBI Taxonomy" id="175797"/>
    <lineage>
        <taxon>Eukaryota</taxon>
        <taxon>Metazoa</taxon>
        <taxon>Chordata</taxon>
        <taxon>Craniata</taxon>
        <taxon>Vertebrata</taxon>
        <taxon>Euteleostomi</taxon>
        <taxon>Actinopterygii</taxon>
        <taxon>Neopterygii</taxon>
        <taxon>Teleostei</taxon>
        <taxon>Ostariophysi</taxon>
        <taxon>Siluriformes</taxon>
        <taxon>Siluridae</taxon>
        <taxon>Silurus</taxon>
    </lineage>
</organism>
<evidence type="ECO:0000313" key="7">
    <source>
        <dbReference type="EMBL" id="KAF7693044.1"/>
    </source>
</evidence>
<feature type="region of interest" description="Disordered" evidence="5">
    <location>
        <begin position="104"/>
        <end position="158"/>
    </location>
</feature>
<dbReference type="PROSITE" id="PS50023">
    <property type="entry name" value="LIM_DOMAIN_2"/>
    <property type="match status" value="1"/>
</dbReference>
<dbReference type="AlphaFoldDB" id="A0A8T0AMI9"/>
<evidence type="ECO:0000256" key="1">
    <source>
        <dbReference type="ARBA" id="ARBA00022723"/>
    </source>
</evidence>
<dbReference type="Proteomes" id="UP000606274">
    <property type="component" value="Unassembled WGS sequence"/>
</dbReference>
<keyword evidence="8" id="KW-1185">Reference proteome</keyword>
<keyword evidence="1 4" id="KW-0479">Metal-binding</keyword>
<name>A0A8T0AMI9_SILME</name>
<gene>
    <name evidence="7" type="ORF">HF521_008360</name>
</gene>
<evidence type="ECO:0000256" key="5">
    <source>
        <dbReference type="SAM" id="MobiDB-lite"/>
    </source>
</evidence>
<keyword evidence="2 4" id="KW-0862">Zinc</keyword>
<proteinExistence type="predicted"/>
<dbReference type="CDD" id="cd09485">
    <property type="entry name" value="LIM_Eplin_alpha_beta"/>
    <property type="match status" value="1"/>
</dbReference>
<feature type="compositionally biased region" description="Basic and acidic residues" evidence="5">
    <location>
        <begin position="690"/>
        <end position="712"/>
    </location>
</feature>
<dbReference type="InterPro" id="IPR001781">
    <property type="entry name" value="Znf_LIM"/>
</dbReference>
<dbReference type="PROSITE" id="PS00478">
    <property type="entry name" value="LIM_DOMAIN_1"/>
    <property type="match status" value="1"/>
</dbReference>
<feature type="compositionally biased region" description="Polar residues" evidence="5">
    <location>
        <begin position="389"/>
        <end position="399"/>
    </location>
</feature>
<feature type="compositionally biased region" description="Basic and acidic residues" evidence="5">
    <location>
        <begin position="229"/>
        <end position="282"/>
    </location>
</feature>
<dbReference type="Gene3D" id="2.10.110.10">
    <property type="entry name" value="Cysteine Rich Protein"/>
    <property type="match status" value="1"/>
</dbReference>
<keyword evidence="3 4" id="KW-0440">LIM domain</keyword>
<accession>A0A8T0AMI9</accession>
<feature type="region of interest" description="Disordered" evidence="5">
    <location>
        <begin position="517"/>
        <end position="542"/>
    </location>
</feature>
<feature type="region of interest" description="Disordered" evidence="5">
    <location>
        <begin position="646"/>
        <end position="793"/>
    </location>
</feature>
<dbReference type="SMART" id="SM00132">
    <property type="entry name" value="LIM"/>
    <property type="match status" value="1"/>
</dbReference>
<reference evidence="7" key="1">
    <citation type="submission" date="2020-08" db="EMBL/GenBank/DDBJ databases">
        <title>Chromosome-level assembly of Southern catfish (Silurus meridionalis) provides insights into visual adaptation to the nocturnal and benthic lifestyles.</title>
        <authorList>
            <person name="Zhang Y."/>
            <person name="Wang D."/>
            <person name="Peng Z."/>
        </authorList>
    </citation>
    <scope>NUCLEOTIDE SEQUENCE</scope>
    <source>
        <strain evidence="7">SWU-2019-XX</strain>
        <tissue evidence="7">Muscle</tissue>
    </source>
</reference>
<feature type="compositionally biased region" description="Polar residues" evidence="5">
    <location>
        <begin position="656"/>
        <end position="671"/>
    </location>
</feature>
<evidence type="ECO:0000256" key="2">
    <source>
        <dbReference type="ARBA" id="ARBA00022833"/>
    </source>
</evidence>
<dbReference type="Pfam" id="PF00412">
    <property type="entry name" value="LIM"/>
    <property type="match status" value="1"/>
</dbReference>
<dbReference type="EMBL" id="JABFDY010000019">
    <property type="protein sequence ID" value="KAF7693044.1"/>
    <property type="molecule type" value="Genomic_DNA"/>
</dbReference>
<feature type="compositionally biased region" description="Acidic residues" evidence="5">
    <location>
        <begin position="783"/>
        <end position="793"/>
    </location>
</feature>
<dbReference type="InterPro" id="IPR028740">
    <property type="entry name" value="EPLIN_Lim_dom"/>
</dbReference>
<evidence type="ECO:0000259" key="6">
    <source>
        <dbReference type="PROSITE" id="PS50023"/>
    </source>
</evidence>
<comment type="caution">
    <text evidence="7">The sequence shown here is derived from an EMBL/GenBank/DDBJ whole genome shotgun (WGS) entry which is preliminary data.</text>
</comment>
<feature type="compositionally biased region" description="Pro residues" evidence="5">
    <location>
        <begin position="530"/>
        <end position="540"/>
    </location>
</feature>
<sequence length="816" mass="92153">MKCGVQCKRILSAQSPRPPAAALRLSSHLTLGESVCLHGFMHDQLRAFHLHPHQGGVAMESSPFSRKQWSSQSLRITARELSLVSTRGKHNAIAERFSKYQKAAEEANADKKKPTVESMPSSLRSGNLSSLKKRWEEKRQNAPSVNAPIPPAEPRAPTRSIGFRSAKVQEERKGGVEEVMEVKQEIKKEVKPEMKHEIKKEVVIEPNKLEKKVEKKEEETVEKKLEQKVEKRMEEKVEEKVEKKVEEKDEKKVKERVEEKVEKKVKEKVEQNMEEEQKKDVEMSNSEKPSLALNSLKMMFEKGDSKARRTNSTSEDLDTRPADRGLVSLERSKSLRDRMAKYQAAVYKQEVRNPQSSSNSAEHEVKSSAVNLKENALPSGEEQAERESGTSAMSASTSPIGVAGETGSLSNAASETENKDTPRFVRGQKFRATLRETCVACKKTVYPLEKLVANQQTFHNSCFRCAHCSTKLSLVNFASLHGTIYCKPHFNQLFKSKGNYDEGFGHRPHKELWMAKDNDEDNEEPEKPKPASPDPIPVKPPTFEKVLDQNSMVEETPIAKVTNLTTSLETKTQPLVKEMEKPAVSVETKRLKIAWPPSAEASGSALERGKTLVKVFKLKWPPGEDVQSNLESTERVEVRNLRRSASLKERSRPFSVATSLESTNQEQSCPVKTTLVRRSSLELRSTSKIVQKEKDEESPDTRKPTEPEHDDASNSSEVEVPTIQDEKPKIPPSILKRPLLKTEDSEEHMEAEEKPNKPLECLKTSAPQAAEKNRSSQDVGFWDGEEAEEESLSVEEMIKRNRFYEDEDDDEEVAEV</sequence>
<evidence type="ECO:0000256" key="3">
    <source>
        <dbReference type="ARBA" id="ARBA00023038"/>
    </source>
</evidence>
<dbReference type="PANTHER" id="PTHR24206">
    <property type="entry name" value="OS06G0237300 PROTEIN"/>
    <property type="match status" value="1"/>
</dbReference>
<feature type="compositionally biased region" description="Basic and acidic residues" evidence="5">
    <location>
        <begin position="104"/>
        <end position="115"/>
    </location>
</feature>
<feature type="domain" description="LIM zinc-binding" evidence="6">
    <location>
        <begin position="436"/>
        <end position="496"/>
    </location>
</feature>